<evidence type="ECO:0000256" key="1">
    <source>
        <dbReference type="SAM" id="SignalP"/>
    </source>
</evidence>
<proteinExistence type="predicted"/>
<keyword evidence="3" id="KW-1185">Reference proteome</keyword>
<feature type="signal peptide" evidence="1">
    <location>
        <begin position="1"/>
        <end position="23"/>
    </location>
</feature>
<reference evidence="2 3" key="1">
    <citation type="submission" date="2019-07" db="EMBL/GenBank/DDBJ databases">
        <title>Whole genome shotgun sequence of Vibrio sagamiensis NBRC 104589.</title>
        <authorList>
            <person name="Hosoyama A."/>
            <person name="Uohara A."/>
            <person name="Ohji S."/>
            <person name="Ichikawa N."/>
        </authorList>
    </citation>
    <scope>NUCLEOTIDE SEQUENCE [LARGE SCALE GENOMIC DNA]</scope>
    <source>
        <strain evidence="2 3">NBRC 104589</strain>
    </source>
</reference>
<evidence type="ECO:0000313" key="3">
    <source>
        <dbReference type="Proteomes" id="UP000321922"/>
    </source>
</evidence>
<organism evidence="2 3">
    <name type="scientific">Vibrio sagamiensis NBRC 104589</name>
    <dbReference type="NCBI Taxonomy" id="1219064"/>
    <lineage>
        <taxon>Bacteria</taxon>
        <taxon>Pseudomonadati</taxon>
        <taxon>Pseudomonadota</taxon>
        <taxon>Gammaproteobacteria</taxon>
        <taxon>Vibrionales</taxon>
        <taxon>Vibrionaceae</taxon>
        <taxon>Vibrio</taxon>
    </lineage>
</organism>
<name>A0A511QHD5_9VIBR</name>
<dbReference type="Proteomes" id="UP000321922">
    <property type="component" value="Unassembled WGS sequence"/>
</dbReference>
<keyword evidence="1" id="KW-0732">Signal</keyword>
<dbReference type="AlphaFoldDB" id="A0A511QHD5"/>
<feature type="chain" id="PRO_5022000543" description="Lipoprotein" evidence="1">
    <location>
        <begin position="24"/>
        <end position="237"/>
    </location>
</feature>
<dbReference type="EMBL" id="BJXJ01000029">
    <property type="protein sequence ID" value="GEM76681.1"/>
    <property type="molecule type" value="Genomic_DNA"/>
</dbReference>
<gene>
    <name evidence="2" type="ORF">VSA01S_27930</name>
</gene>
<sequence length="237" mass="27112">MSRRKKLLILFIMGLQGGCSSTALDVQLIPGKTDCMVLQSEPTVTYLLPQDYDIDKIKFSNFNKQSGEHTFETLEWSYDSDILRVERRTHNGITGSGVIYEVHRIVSPDKMSVTFEPKKVSKYQDGVAFPYPVPRFNINTFLSHSFYTHHFSVDSKYGPDTVKSNFKRLLTSIDRDEYAFELPGFRVISTIEVLPYRNGSKADVKVNIMTFSSIDNTVDLQEIYRNIENKITAVVRG</sequence>
<comment type="caution">
    <text evidence="2">The sequence shown here is derived from an EMBL/GenBank/DDBJ whole genome shotgun (WGS) entry which is preliminary data.</text>
</comment>
<dbReference type="RefSeq" id="WP_039981085.1">
    <property type="nucleotide sequence ID" value="NZ_BAOJ01000052.1"/>
</dbReference>
<protein>
    <recommendedName>
        <fullName evidence="4">Lipoprotein</fullName>
    </recommendedName>
</protein>
<dbReference type="OrthoDB" id="6400417at2"/>
<evidence type="ECO:0000313" key="2">
    <source>
        <dbReference type="EMBL" id="GEM76681.1"/>
    </source>
</evidence>
<evidence type="ECO:0008006" key="4">
    <source>
        <dbReference type="Google" id="ProtNLM"/>
    </source>
</evidence>
<accession>A0A511QHD5</accession>